<accession>A0A397IJQ3</accession>
<evidence type="ECO:0000313" key="2">
    <source>
        <dbReference type="Proteomes" id="UP000266861"/>
    </source>
</evidence>
<comment type="caution">
    <text evidence="1">The sequence shown here is derived from an EMBL/GenBank/DDBJ whole genome shotgun (WGS) entry which is preliminary data.</text>
</comment>
<dbReference type="OrthoDB" id="25620at2759"/>
<name>A0A397IJQ3_9GLOM</name>
<gene>
    <name evidence="1" type="ORF">Glove_199g16</name>
</gene>
<dbReference type="EMBL" id="PQFF01000187">
    <property type="protein sequence ID" value="RHZ76239.1"/>
    <property type="molecule type" value="Genomic_DNA"/>
</dbReference>
<sequence>MRVDNNKTLFYSFRGKITPIGHGKLISLQEFDISIFLVLMFRKKIKPYKKILDEQLWEDLNQYFMAPDQPLESTILPPRIKIVQKLPTRSTELPLLPLNIGNIIGFKPQTFWNTVVIMKVKETEETLGGYTPLIWDANSTTTNPRSWRKTSFSH</sequence>
<proteinExistence type="predicted"/>
<dbReference type="Proteomes" id="UP000266861">
    <property type="component" value="Unassembled WGS sequence"/>
</dbReference>
<reference evidence="1 2" key="1">
    <citation type="submission" date="2018-08" db="EMBL/GenBank/DDBJ databases">
        <title>Genome and evolution of the arbuscular mycorrhizal fungus Diversispora epigaea (formerly Glomus versiforme) and its bacterial endosymbionts.</title>
        <authorList>
            <person name="Sun X."/>
            <person name="Fei Z."/>
            <person name="Harrison M."/>
        </authorList>
    </citation>
    <scope>NUCLEOTIDE SEQUENCE [LARGE SCALE GENOMIC DNA]</scope>
    <source>
        <strain evidence="1 2">IT104</strain>
    </source>
</reference>
<keyword evidence="2" id="KW-1185">Reference proteome</keyword>
<evidence type="ECO:0000313" key="1">
    <source>
        <dbReference type="EMBL" id="RHZ76239.1"/>
    </source>
</evidence>
<dbReference type="AlphaFoldDB" id="A0A397IJQ3"/>
<organism evidence="1 2">
    <name type="scientific">Diversispora epigaea</name>
    <dbReference type="NCBI Taxonomy" id="1348612"/>
    <lineage>
        <taxon>Eukaryota</taxon>
        <taxon>Fungi</taxon>
        <taxon>Fungi incertae sedis</taxon>
        <taxon>Mucoromycota</taxon>
        <taxon>Glomeromycotina</taxon>
        <taxon>Glomeromycetes</taxon>
        <taxon>Diversisporales</taxon>
        <taxon>Diversisporaceae</taxon>
        <taxon>Diversispora</taxon>
    </lineage>
</organism>
<protein>
    <submittedName>
        <fullName evidence="1">Uncharacterized protein</fullName>
    </submittedName>
</protein>